<dbReference type="AlphaFoldDB" id="A0A417YLW4"/>
<protein>
    <submittedName>
        <fullName evidence="6">MerR family transcriptional regulator</fullName>
    </submittedName>
</protein>
<keyword evidence="3" id="KW-0238">DNA-binding</keyword>
<dbReference type="GO" id="GO:0003700">
    <property type="term" value="F:DNA-binding transcription factor activity"/>
    <property type="evidence" value="ECO:0007669"/>
    <property type="project" value="InterPro"/>
</dbReference>
<dbReference type="Pfam" id="PF00376">
    <property type="entry name" value="MerR"/>
    <property type="match status" value="1"/>
</dbReference>
<dbReference type="EMBL" id="QWEH01000002">
    <property type="protein sequence ID" value="RHW34479.1"/>
    <property type="molecule type" value="Genomic_DNA"/>
</dbReference>
<dbReference type="OrthoDB" id="9773308at2"/>
<evidence type="ECO:0000313" key="6">
    <source>
        <dbReference type="EMBL" id="RHW34479.1"/>
    </source>
</evidence>
<accession>A0A417YLW4</accession>
<feature type="domain" description="HTH merR-type" evidence="5">
    <location>
        <begin position="6"/>
        <end position="76"/>
    </location>
</feature>
<comment type="caution">
    <text evidence="6">The sequence shown here is derived from an EMBL/GenBank/DDBJ whole genome shotgun (WGS) entry which is preliminary data.</text>
</comment>
<dbReference type="RefSeq" id="WP_118888766.1">
    <property type="nucleotide sequence ID" value="NZ_PHUT01000002.1"/>
</dbReference>
<reference evidence="6 7" key="1">
    <citation type="journal article" date="2007" name="Int. J. Syst. Evol. Microbiol.">
        <title>Oceanobacillus profundus sp. nov., isolated from a deep-sea sediment core.</title>
        <authorList>
            <person name="Kim Y.G."/>
            <person name="Choi D.H."/>
            <person name="Hyun S."/>
            <person name="Cho B.C."/>
        </authorList>
    </citation>
    <scope>NUCLEOTIDE SEQUENCE [LARGE SCALE GENOMIC DNA]</scope>
    <source>
        <strain evidence="6 7">DSM 18246</strain>
    </source>
</reference>
<dbReference type="GO" id="GO:0003677">
    <property type="term" value="F:DNA binding"/>
    <property type="evidence" value="ECO:0007669"/>
    <property type="project" value="UniProtKB-KW"/>
</dbReference>
<dbReference type="Gene3D" id="1.10.1660.10">
    <property type="match status" value="1"/>
</dbReference>
<keyword evidence="7" id="KW-1185">Reference proteome</keyword>
<dbReference type="CDD" id="cd01107">
    <property type="entry name" value="HTH_BmrR"/>
    <property type="match status" value="1"/>
</dbReference>
<dbReference type="InterPro" id="IPR047057">
    <property type="entry name" value="MerR_fam"/>
</dbReference>
<dbReference type="PROSITE" id="PS50937">
    <property type="entry name" value="HTH_MERR_2"/>
    <property type="match status" value="1"/>
</dbReference>
<keyword evidence="4" id="KW-0804">Transcription</keyword>
<keyword evidence="2" id="KW-0805">Transcription regulation</keyword>
<evidence type="ECO:0000256" key="4">
    <source>
        <dbReference type="ARBA" id="ARBA00023163"/>
    </source>
</evidence>
<evidence type="ECO:0000313" key="7">
    <source>
        <dbReference type="Proteomes" id="UP000285456"/>
    </source>
</evidence>
<gene>
    <name evidence="6" type="ORF">D1B32_04765</name>
</gene>
<evidence type="ECO:0000259" key="5">
    <source>
        <dbReference type="PROSITE" id="PS50937"/>
    </source>
</evidence>
<name>A0A417YLW4_9BACI</name>
<dbReference type="InterPro" id="IPR000551">
    <property type="entry name" value="MerR-type_HTH_dom"/>
</dbReference>
<proteinExistence type="predicted"/>
<sequence length="269" mass="31783">MVNKRYFSIGEVSKLKDVTIKALRYYHDIGLLTPAYINPENGYRYYTINQFFYLDIIKICRQGNVSISEIKDLFTNSDTNYLKFYLEQKNEEIQMEIKKLIQFSKQIEILKKAIHTSEDDLMNKGFNMQTFEERYLFSSPTQGGVLDEMQSFDKLDEELERFIMNTFQYGLIYSRHNDIWAISDAFRIITADDSIMLKDNPSVSKLPKGDYLTVNCTRETEIETFQLIKEYLVKKSLSCDKIYLFYLVTDVFNQNNHFSQFQISLKPTP</sequence>
<dbReference type="SMART" id="SM00422">
    <property type="entry name" value="HTH_MERR"/>
    <property type="match status" value="1"/>
</dbReference>
<dbReference type="Proteomes" id="UP000285456">
    <property type="component" value="Unassembled WGS sequence"/>
</dbReference>
<evidence type="ECO:0000256" key="3">
    <source>
        <dbReference type="ARBA" id="ARBA00023125"/>
    </source>
</evidence>
<evidence type="ECO:0000256" key="1">
    <source>
        <dbReference type="ARBA" id="ARBA00022491"/>
    </source>
</evidence>
<dbReference type="InterPro" id="IPR009061">
    <property type="entry name" value="DNA-bd_dom_put_sf"/>
</dbReference>
<dbReference type="PANTHER" id="PTHR30204:SF69">
    <property type="entry name" value="MERR-FAMILY TRANSCRIPTIONAL REGULATOR"/>
    <property type="match status" value="1"/>
</dbReference>
<keyword evidence="1" id="KW-0678">Repressor</keyword>
<dbReference type="PANTHER" id="PTHR30204">
    <property type="entry name" value="REDOX-CYCLING DRUG-SENSING TRANSCRIPTIONAL ACTIVATOR SOXR"/>
    <property type="match status" value="1"/>
</dbReference>
<organism evidence="6 7">
    <name type="scientific">Oceanobacillus profundus</name>
    <dbReference type="NCBI Taxonomy" id="372463"/>
    <lineage>
        <taxon>Bacteria</taxon>
        <taxon>Bacillati</taxon>
        <taxon>Bacillota</taxon>
        <taxon>Bacilli</taxon>
        <taxon>Bacillales</taxon>
        <taxon>Bacillaceae</taxon>
        <taxon>Oceanobacillus</taxon>
    </lineage>
</organism>
<evidence type="ECO:0000256" key="2">
    <source>
        <dbReference type="ARBA" id="ARBA00023015"/>
    </source>
</evidence>
<dbReference type="SUPFAM" id="SSF46955">
    <property type="entry name" value="Putative DNA-binding domain"/>
    <property type="match status" value="1"/>
</dbReference>